<evidence type="ECO:0000313" key="10">
    <source>
        <dbReference type="Proteomes" id="UP000003586"/>
    </source>
</evidence>
<organism evidence="9 10">
    <name type="scientific">Niabella soli DSM 19437</name>
    <dbReference type="NCBI Taxonomy" id="929713"/>
    <lineage>
        <taxon>Bacteria</taxon>
        <taxon>Pseudomonadati</taxon>
        <taxon>Bacteroidota</taxon>
        <taxon>Chitinophagia</taxon>
        <taxon>Chitinophagales</taxon>
        <taxon>Chitinophagaceae</taxon>
        <taxon>Niabella</taxon>
    </lineage>
</organism>
<dbReference type="InterPro" id="IPR033985">
    <property type="entry name" value="SusD-like_N"/>
</dbReference>
<dbReference type="InterPro" id="IPR012944">
    <property type="entry name" value="SusD_RagB_dom"/>
</dbReference>
<dbReference type="KEGG" id="nso:NIASO_03855"/>
<feature type="domain" description="SusD-like N-terminal" evidence="8">
    <location>
        <begin position="99"/>
        <end position="221"/>
    </location>
</feature>
<protein>
    <submittedName>
        <fullName evidence="9">Carbohydrate-binding protein SusD</fullName>
    </submittedName>
</protein>
<accession>W0EZD1</accession>
<evidence type="ECO:0000259" key="7">
    <source>
        <dbReference type="Pfam" id="PF07980"/>
    </source>
</evidence>
<evidence type="ECO:0000256" key="4">
    <source>
        <dbReference type="ARBA" id="ARBA00023136"/>
    </source>
</evidence>
<keyword evidence="3 6" id="KW-0732">Signal</keyword>
<evidence type="ECO:0000256" key="6">
    <source>
        <dbReference type="SAM" id="SignalP"/>
    </source>
</evidence>
<dbReference type="Proteomes" id="UP000003586">
    <property type="component" value="Chromosome"/>
</dbReference>
<dbReference type="HOGENOM" id="CLU_015553_1_3_10"/>
<reference evidence="9 10" key="1">
    <citation type="submission" date="2013-12" db="EMBL/GenBank/DDBJ databases">
        <authorList>
            <consortium name="DOE Joint Genome Institute"/>
            <person name="Eisen J."/>
            <person name="Huntemann M."/>
            <person name="Han J."/>
            <person name="Chen A."/>
            <person name="Kyrpides N."/>
            <person name="Mavromatis K."/>
            <person name="Markowitz V."/>
            <person name="Palaniappan K."/>
            <person name="Ivanova N."/>
            <person name="Schaumberg A."/>
            <person name="Pati A."/>
            <person name="Liolios K."/>
            <person name="Nordberg H.P."/>
            <person name="Cantor M.N."/>
            <person name="Hua S.X."/>
            <person name="Woyke T."/>
        </authorList>
    </citation>
    <scope>NUCLEOTIDE SEQUENCE [LARGE SCALE GENOMIC DNA]</scope>
    <source>
        <strain evidence="10">DSM 19437</strain>
    </source>
</reference>
<feature type="domain" description="RagB/SusD" evidence="7">
    <location>
        <begin position="369"/>
        <end position="501"/>
    </location>
</feature>
<keyword evidence="5" id="KW-0998">Cell outer membrane</keyword>
<dbReference type="RefSeq" id="WP_008583451.1">
    <property type="nucleotide sequence ID" value="NZ_CP007035.1"/>
</dbReference>
<comment type="similarity">
    <text evidence="2">Belongs to the SusD family.</text>
</comment>
<evidence type="ECO:0000313" key="9">
    <source>
        <dbReference type="EMBL" id="AHF14554.1"/>
    </source>
</evidence>
<evidence type="ECO:0000256" key="3">
    <source>
        <dbReference type="ARBA" id="ARBA00022729"/>
    </source>
</evidence>
<dbReference type="InterPro" id="IPR011990">
    <property type="entry name" value="TPR-like_helical_dom_sf"/>
</dbReference>
<feature type="signal peptide" evidence="6">
    <location>
        <begin position="1"/>
        <end position="23"/>
    </location>
</feature>
<evidence type="ECO:0000256" key="1">
    <source>
        <dbReference type="ARBA" id="ARBA00004442"/>
    </source>
</evidence>
<keyword evidence="10" id="KW-1185">Reference proteome</keyword>
<dbReference type="SUPFAM" id="SSF48452">
    <property type="entry name" value="TPR-like"/>
    <property type="match status" value="1"/>
</dbReference>
<proteinExistence type="inferred from homology"/>
<comment type="subcellular location">
    <subcellularLocation>
        <location evidence="1">Cell outer membrane</location>
    </subcellularLocation>
</comment>
<dbReference type="EMBL" id="CP007035">
    <property type="protein sequence ID" value="AHF14554.1"/>
    <property type="molecule type" value="Genomic_DNA"/>
</dbReference>
<evidence type="ECO:0000256" key="5">
    <source>
        <dbReference type="ARBA" id="ARBA00023237"/>
    </source>
</evidence>
<dbReference type="eggNOG" id="COG3637">
    <property type="taxonomic scope" value="Bacteria"/>
</dbReference>
<dbReference type="Pfam" id="PF07980">
    <property type="entry name" value="SusD_RagB"/>
    <property type="match status" value="1"/>
</dbReference>
<feature type="chain" id="PRO_5004787855" evidence="6">
    <location>
        <begin position="24"/>
        <end position="504"/>
    </location>
</feature>
<keyword evidence="4" id="KW-0472">Membrane</keyword>
<dbReference type="STRING" id="929713.NIASO_03855"/>
<evidence type="ECO:0000259" key="8">
    <source>
        <dbReference type="Pfam" id="PF14322"/>
    </source>
</evidence>
<sequence length="504" mass="55721">MKKINIYILIALAVFSLCGSSCSKFLEEQPQSFTNSGSFYQTKAEALAGVNACYIKLYNVFNENLMAATEFTTDLTYLDNGGVDMTFGISPSNPGVGDDIWTAAYNGIMICNATIAGIQRSPLADSTKPALIGEAATMRALYYYVLTSMFGDVPYYTSDASANFDGLIQVAQMGRMPAAATRDSLIADLKKWAPAMPQTRSSSIANNRVGAATAYMLIGKMALWNKEWDECIAAMQQLKNIYGALSQYSLTDTWFRNKNKAESIFEVQYTYAATGIAKVSHVACQLTPTRATGKDVYDGVSIPELGTTATVYTSATPTKYFMSLYDTTDPRRNMILAYTYNSTWFNRPKSGNYTGKPWMGPKFWCPNMATANDGNNQKVFRYADALLMLAEASNEKGDAVTAMAALNEVKARAKASFVLTSYPGKDAFLEEVKKERARELTGEYMRRWDLARWGTFFTAVETTAAAELAVIKTNLRPYHEFYPIPQAEVDRSKGVLTNDAYNKQ</sequence>
<gene>
    <name evidence="9" type="ORF">NIASO_03855</name>
</gene>
<dbReference type="AlphaFoldDB" id="W0EZD1"/>
<dbReference type="Gene3D" id="1.25.40.390">
    <property type="match status" value="1"/>
</dbReference>
<dbReference type="Pfam" id="PF14322">
    <property type="entry name" value="SusD-like_3"/>
    <property type="match status" value="1"/>
</dbReference>
<dbReference type="GO" id="GO:0009279">
    <property type="term" value="C:cell outer membrane"/>
    <property type="evidence" value="ECO:0007669"/>
    <property type="project" value="UniProtKB-SubCell"/>
</dbReference>
<name>W0EZD1_9BACT</name>
<evidence type="ECO:0000256" key="2">
    <source>
        <dbReference type="ARBA" id="ARBA00006275"/>
    </source>
</evidence>